<feature type="non-terminal residue" evidence="1">
    <location>
        <position position="37"/>
    </location>
</feature>
<accession>A0A383E4F6</accession>
<evidence type="ECO:0000313" key="1">
    <source>
        <dbReference type="EMBL" id="SVE51727.1"/>
    </source>
</evidence>
<sequence>MEATPSSQFSPCPETANCVSSDARDVLHRVPAFDLAA</sequence>
<name>A0A383E4F6_9ZZZZ</name>
<dbReference type="AlphaFoldDB" id="A0A383E4F6"/>
<organism evidence="1">
    <name type="scientific">marine metagenome</name>
    <dbReference type="NCBI Taxonomy" id="408172"/>
    <lineage>
        <taxon>unclassified sequences</taxon>
        <taxon>metagenomes</taxon>
        <taxon>ecological metagenomes</taxon>
    </lineage>
</organism>
<reference evidence="1" key="1">
    <citation type="submission" date="2018-05" db="EMBL/GenBank/DDBJ databases">
        <authorList>
            <person name="Lanie J.A."/>
            <person name="Ng W.-L."/>
            <person name="Kazmierczak K.M."/>
            <person name="Andrzejewski T.M."/>
            <person name="Davidsen T.M."/>
            <person name="Wayne K.J."/>
            <person name="Tettelin H."/>
            <person name="Glass J.I."/>
            <person name="Rusch D."/>
            <person name="Podicherti R."/>
            <person name="Tsui H.-C.T."/>
            <person name="Winkler M.E."/>
        </authorList>
    </citation>
    <scope>NUCLEOTIDE SEQUENCE</scope>
</reference>
<protein>
    <submittedName>
        <fullName evidence="1">Uncharacterized protein</fullName>
    </submittedName>
</protein>
<proteinExistence type="predicted"/>
<dbReference type="EMBL" id="UINC01222796">
    <property type="protein sequence ID" value="SVE51727.1"/>
    <property type="molecule type" value="Genomic_DNA"/>
</dbReference>
<gene>
    <name evidence="1" type="ORF">METZ01_LOCUS504581</name>
</gene>